<dbReference type="PRINTS" id="PR00371">
    <property type="entry name" value="FPNCR"/>
</dbReference>
<dbReference type="EMBL" id="ASRX01000013">
    <property type="protein sequence ID" value="EYF07018.1"/>
    <property type="molecule type" value="Genomic_DNA"/>
</dbReference>
<evidence type="ECO:0000313" key="2">
    <source>
        <dbReference type="EMBL" id="EYF07018.1"/>
    </source>
</evidence>
<dbReference type="InterPro" id="IPR050415">
    <property type="entry name" value="MRET"/>
</dbReference>
<dbReference type="AlphaFoldDB" id="A0A017TCL2"/>
<comment type="caution">
    <text evidence="2">The sequence shown here is derived from an EMBL/GenBank/DDBJ whole genome shotgun (WGS) entry which is preliminary data.</text>
</comment>
<accession>A0A017TCL2</accession>
<dbReference type="CDD" id="cd00322">
    <property type="entry name" value="FNR_like"/>
    <property type="match status" value="1"/>
</dbReference>
<dbReference type="InterPro" id="IPR039261">
    <property type="entry name" value="FNR_nucleotide-bd"/>
</dbReference>
<dbReference type="SUPFAM" id="SSF63380">
    <property type="entry name" value="Riboflavin synthase domain-like"/>
    <property type="match status" value="1"/>
</dbReference>
<dbReference type="InterPro" id="IPR017938">
    <property type="entry name" value="Riboflavin_synthase-like_b-brl"/>
</dbReference>
<proteinExistence type="predicted"/>
<dbReference type="InterPro" id="IPR001433">
    <property type="entry name" value="OxRdtase_FAD/NAD-bd"/>
</dbReference>
<dbReference type="PRINTS" id="PR00410">
    <property type="entry name" value="PHEHYDRXLASE"/>
</dbReference>
<reference evidence="2 3" key="1">
    <citation type="submission" date="2013-05" db="EMBL/GenBank/DDBJ databases">
        <title>Genome assembly of Chondromyces apiculatus DSM 436.</title>
        <authorList>
            <person name="Sharma G."/>
            <person name="Khatri I."/>
            <person name="Kaur C."/>
            <person name="Mayilraj S."/>
            <person name="Subramanian S."/>
        </authorList>
    </citation>
    <scope>NUCLEOTIDE SEQUENCE [LARGE SCALE GENOMIC DNA]</scope>
    <source>
        <strain evidence="2 3">DSM 436</strain>
    </source>
</reference>
<dbReference type="PANTHER" id="PTHR47354:SF5">
    <property type="entry name" value="PROTEIN RFBI"/>
    <property type="match status" value="1"/>
</dbReference>
<protein>
    <submittedName>
        <fullName evidence="2">Flavodoxin reductases (Ferredoxin-NADPH reductases) family 1</fullName>
    </submittedName>
</protein>
<dbReference type="Proteomes" id="UP000019678">
    <property type="component" value="Unassembled WGS sequence"/>
</dbReference>
<dbReference type="InterPro" id="IPR017927">
    <property type="entry name" value="FAD-bd_FR_type"/>
</dbReference>
<dbReference type="PANTHER" id="PTHR47354">
    <property type="entry name" value="NADH OXIDOREDUCTASE HCR"/>
    <property type="match status" value="1"/>
</dbReference>
<feature type="domain" description="FAD-binding FR-type" evidence="1">
    <location>
        <begin position="1"/>
        <end position="86"/>
    </location>
</feature>
<evidence type="ECO:0000313" key="3">
    <source>
        <dbReference type="Proteomes" id="UP000019678"/>
    </source>
</evidence>
<dbReference type="Pfam" id="PF00175">
    <property type="entry name" value="NAD_binding_1"/>
    <property type="match status" value="1"/>
</dbReference>
<sequence length="224" mass="24507">MREMIFERVDGAPFLFDAGQWVNLVLPLPEGDVRRAYSIASAPSSTPRFELAVTRVSGGPGSEYLHGLEVGAAVHAIGPHGLFTRAPLDPAPALFIATGTGITPLRSMLHAALQAGSEAPMWILFGARFEEDILYRQEFTELSRGSDRIRYDVTLSQGAASWSGRRGYVQEHVPGLLEELSARSPGAPPHLYICGLERMVSAVRQLARGTLGVDRKRVHVERYD</sequence>
<evidence type="ECO:0000259" key="1">
    <source>
        <dbReference type="PROSITE" id="PS51384"/>
    </source>
</evidence>
<name>A0A017TCL2_9BACT</name>
<dbReference type="STRING" id="1192034.CAP_1277"/>
<dbReference type="Pfam" id="PF00970">
    <property type="entry name" value="FAD_binding_6"/>
    <property type="match status" value="1"/>
</dbReference>
<dbReference type="SUPFAM" id="SSF52343">
    <property type="entry name" value="Ferredoxin reductase-like, C-terminal NADP-linked domain"/>
    <property type="match status" value="1"/>
</dbReference>
<dbReference type="InterPro" id="IPR001709">
    <property type="entry name" value="Flavoprot_Pyr_Nucl_cyt_Rdtase"/>
</dbReference>
<dbReference type="eggNOG" id="COG1018">
    <property type="taxonomic scope" value="Bacteria"/>
</dbReference>
<keyword evidence="3" id="KW-1185">Reference proteome</keyword>
<gene>
    <name evidence="2" type="ORF">CAP_1277</name>
</gene>
<dbReference type="Gene3D" id="2.40.30.10">
    <property type="entry name" value="Translation factors"/>
    <property type="match status" value="1"/>
</dbReference>
<organism evidence="2 3">
    <name type="scientific">Chondromyces apiculatus DSM 436</name>
    <dbReference type="NCBI Taxonomy" id="1192034"/>
    <lineage>
        <taxon>Bacteria</taxon>
        <taxon>Pseudomonadati</taxon>
        <taxon>Myxococcota</taxon>
        <taxon>Polyangia</taxon>
        <taxon>Polyangiales</taxon>
        <taxon>Polyangiaceae</taxon>
        <taxon>Chondromyces</taxon>
    </lineage>
</organism>
<dbReference type="GO" id="GO:0016491">
    <property type="term" value="F:oxidoreductase activity"/>
    <property type="evidence" value="ECO:0007669"/>
    <property type="project" value="InterPro"/>
</dbReference>
<dbReference type="PROSITE" id="PS51384">
    <property type="entry name" value="FAD_FR"/>
    <property type="match status" value="1"/>
</dbReference>
<dbReference type="InterPro" id="IPR008333">
    <property type="entry name" value="Cbr1-like_FAD-bd_dom"/>
</dbReference>
<dbReference type="Gene3D" id="3.40.50.80">
    <property type="entry name" value="Nucleotide-binding domain of ferredoxin-NADP reductase (FNR) module"/>
    <property type="match status" value="1"/>
</dbReference>